<keyword evidence="3 11" id="KW-0328">Glycosyltransferase</keyword>
<evidence type="ECO:0000256" key="5">
    <source>
        <dbReference type="ARBA" id="ARBA00022692"/>
    </source>
</evidence>
<evidence type="ECO:0000256" key="6">
    <source>
        <dbReference type="ARBA" id="ARBA00022989"/>
    </source>
</evidence>
<keyword evidence="4 11" id="KW-0808">Transferase</keyword>
<feature type="compositionally biased region" description="Basic and acidic residues" evidence="8">
    <location>
        <begin position="28"/>
        <end position="45"/>
    </location>
</feature>
<dbReference type="RefSeq" id="WP_093712123.1">
    <property type="nucleotide sequence ID" value="NZ_FONG01000002.1"/>
</dbReference>
<feature type="transmembrane region" description="Helical" evidence="9">
    <location>
        <begin position="301"/>
        <end position="320"/>
    </location>
</feature>
<reference evidence="11 12" key="1">
    <citation type="submission" date="2016-10" db="EMBL/GenBank/DDBJ databases">
        <authorList>
            <person name="de Groot N.N."/>
        </authorList>
    </citation>
    <scope>NUCLEOTIDE SEQUENCE [LARGE SCALE GENOMIC DNA]</scope>
    <source>
        <strain evidence="11 12">CGMCC 4.3510</strain>
    </source>
</reference>
<dbReference type="STRING" id="380248.SAMN05216251_102481"/>
<evidence type="ECO:0000256" key="2">
    <source>
        <dbReference type="ARBA" id="ARBA00022475"/>
    </source>
</evidence>
<dbReference type="PANTHER" id="PTHR33908:SF3">
    <property type="entry name" value="UNDECAPRENYL PHOSPHATE-ALPHA-4-AMINO-4-DEOXY-L-ARABINOSE ARABINOSYL TRANSFERASE"/>
    <property type="match status" value="1"/>
</dbReference>
<dbReference type="GO" id="GO:0010041">
    <property type="term" value="P:response to iron(III) ion"/>
    <property type="evidence" value="ECO:0007669"/>
    <property type="project" value="TreeGrafter"/>
</dbReference>
<feature type="transmembrane region" description="Helical" evidence="9">
    <location>
        <begin position="222"/>
        <end position="244"/>
    </location>
</feature>
<feature type="compositionally biased region" description="Low complexity" evidence="8">
    <location>
        <begin position="9"/>
        <end position="22"/>
    </location>
</feature>
<name>A0A1I1ZJM1_9ACTN</name>
<feature type="transmembrane region" description="Helical" evidence="9">
    <location>
        <begin position="351"/>
        <end position="375"/>
    </location>
</feature>
<organism evidence="11 12">
    <name type="scientific">Actinacidiphila alni</name>
    <dbReference type="NCBI Taxonomy" id="380248"/>
    <lineage>
        <taxon>Bacteria</taxon>
        <taxon>Bacillati</taxon>
        <taxon>Actinomycetota</taxon>
        <taxon>Actinomycetes</taxon>
        <taxon>Kitasatosporales</taxon>
        <taxon>Streptomycetaceae</taxon>
        <taxon>Actinacidiphila</taxon>
    </lineage>
</organism>
<evidence type="ECO:0000256" key="7">
    <source>
        <dbReference type="ARBA" id="ARBA00023136"/>
    </source>
</evidence>
<evidence type="ECO:0000259" key="10">
    <source>
        <dbReference type="Pfam" id="PF13231"/>
    </source>
</evidence>
<dbReference type="Proteomes" id="UP000199323">
    <property type="component" value="Unassembled WGS sequence"/>
</dbReference>
<feature type="transmembrane region" description="Helical" evidence="9">
    <location>
        <begin position="64"/>
        <end position="84"/>
    </location>
</feature>
<feature type="transmembrane region" description="Helical" evidence="9">
    <location>
        <begin position="327"/>
        <end position="345"/>
    </location>
</feature>
<sequence length="549" mass="58447">MSEREVLDSLDSPDTIPISIIPQPRNAHHSDGDWEVRSDDGEGGDRPPAGGGRRRRREAAARPGMGRAVVMLPPVAATLAAGAYRLGGQQVREDESATWWAAHLSWTDLGRLLDNTDVVLAPYYVLMHLWVSLVGGSATMLRLPSVLAMAATAGLVALLGRRMFDAPTGLVAGLVFAVLPVTTRYAQEARPFALAALSVVAGALLLYRALDHEEADRWGGYAFGMLLTGMFHPVAAAVVVAYLLITLATERQRTGAWFAVTLVPVAPLFAVLMLARGQNHQDPQGGSDVHALLQLPQDLLGSQHVALALGGLALLGLLFGRRNGVPLLVWAVLPPLAVFGLRSYGNLFTPSYFVFTVPALALLAAAGACGLARVLPGKARGVPTRQVLLGMIAAIGVAVVSLPVFPDLRTDPQPGRPDYEAAAAWLRHEAKAGDGVVYGGELDKVMRATAYQWRDVGRVPAQVYVTLSPQRDGTYTGRPCSAPVVCTKGVGRIWLVTNTPRTPFAGMTQDEGKFLQTDYAAGGSKDFTGGLRVTLFNRVPEKAKNPAKG</sequence>
<dbReference type="InterPro" id="IPR038731">
    <property type="entry name" value="RgtA/B/C-like"/>
</dbReference>
<evidence type="ECO:0000256" key="9">
    <source>
        <dbReference type="SAM" id="Phobius"/>
    </source>
</evidence>
<feature type="domain" description="Glycosyltransferase RgtA/B/C/D-like" evidence="10">
    <location>
        <begin position="126"/>
        <end position="263"/>
    </location>
</feature>
<evidence type="ECO:0000256" key="1">
    <source>
        <dbReference type="ARBA" id="ARBA00004651"/>
    </source>
</evidence>
<feature type="transmembrane region" description="Helical" evidence="9">
    <location>
        <begin position="387"/>
        <end position="405"/>
    </location>
</feature>
<evidence type="ECO:0000256" key="4">
    <source>
        <dbReference type="ARBA" id="ARBA00022679"/>
    </source>
</evidence>
<feature type="transmembrane region" description="Helical" evidence="9">
    <location>
        <begin position="192"/>
        <end position="210"/>
    </location>
</feature>
<dbReference type="Pfam" id="PF13231">
    <property type="entry name" value="PMT_2"/>
    <property type="match status" value="1"/>
</dbReference>
<dbReference type="GO" id="GO:0016763">
    <property type="term" value="F:pentosyltransferase activity"/>
    <property type="evidence" value="ECO:0007669"/>
    <property type="project" value="TreeGrafter"/>
</dbReference>
<feature type="transmembrane region" description="Helical" evidence="9">
    <location>
        <begin position="256"/>
        <end position="275"/>
    </location>
</feature>
<evidence type="ECO:0000313" key="12">
    <source>
        <dbReference type="Proteomes" id="UP000199323"/>
    </source>
</evidence>
<dbReference type="InterPro" id="IPR050297">
    <property type="entry name" value="LipidA_mod_glycosyltrf_83"/>
</dbReference>
<gene>
    <name evidence="11" type="ORF">SAMN05216251_102481</name>
</gene>
<dbReference type="OrthoDB" id="5318634at2"/>
<feature type="transmembrane region" description="Helical" evidence="9">
    <location>
        <begin position="143"/>
        <end position="160"/>
    </location>
</feature>
<dbReference type="PANTHER" id="PTHR33908">
    <property type="entry name" value="MANNOSYLTRANSFERASE YKCB-RELATED"/>
    <property type="match status" value="1"/>
</dbReference>
<evidence type="ECO:0000256" key="8">
    <source>
        <dbReference type="SAM" id="MobiDB-lite"/>
    </source>
</evidence>
<keyword evidence="5 9" id="KW-0812">Transmembrane</keyword>
<keyword evidence="6 9" id="KW-1133">Transmembrane helix</keyword>
<keyword evidence="2" id="KW-1003">Cell membrane</keyword>
<dbReference type="AlphaFoldDB" id="A0A1I1ZJM1"/>
<dbReference type="EMBL" id="FONG01000002">
    <property type="protein sequence ID" value="SFE31906.1"/>
    <property type="molecule type" value="Genomic_DNA"/>
</dbReference>
<dbReference type="GO" id="GO:0005886">
    <property type="term" value="C:plasma membrane"/>
    <property type="evidence" value="ECO:0007669"/>
    <property type="project" value="UniProtKB-SubCell"/>
</dbReference>
<keyword evidence="7 9" id="KW-0472">Membrane</keyword>
<protein>
    <submittedName>
        <fullName evidence="11">Mannosyltransferase</fullName>
    </submittedName>
</protein>
<keyword evidence="12" id="KW-1185">Reference proteome</keyword>
<evidence type="ECO:0000313" key="11">
    <source>
        <dbReference type="EMBL" id="SFE31906.1"/>
    </source>
</evidence>
<evidence type="ECO:0000256" key="3">
    <source>
        <dbReference type="ARBA" id="ARBA00022676"/>
    </source>
</evidence>
<feature type="region of interest" description="Disordered" evidence="8">
    <location>
        <begin position="1"/>
        <end position="60"/>
    </location>
</feature>
<dbReference type="GO" id="GO:0009103">
    <property type="term" value="P:lipopolysaccharide biosynthetic process"/>
    <property type="evidence" value="ECO:0007669"/>
    <property type="project" value="UniProtKB-ARBA"/>
</dbReference>
<comment type="subcellular location">
    <subcellularLocation>
        <location evidence="1">Cell membrane</location>
        <topology evidence="1">Multi-pass membrane protein</topology>
    </subcellularLocation>
</comment>
<accession>A0A1I1ZJM1</accession>
<proteinExistence type="predicted"/>